<dbReference type="EMBL" id="MHQI01000064">
    <property type="protein sequence ID" value="OGZ98482.1"/>
    <property type="molecule type" value="Genomic_DNA"/>
</dbReference>
<reference evidence="1 2" key="1">
    <citation type="journal article" date="2016" name="Nat. Commun.">
        <title>Thousands of microbial genomes shed light on interconnected biogeochemical processes in an aquifer system.</title>
        <authorList>
            <person name="Anantharaman K."/>
            <person name="Brown C.T."/>
            <person name="Hug L.A."/>
            <person name="Sharon I."/>
            <person name="Castelle C.J."/>
            <person name="Probst A.J."/>
            <person name="Thomas B.C."/>
            <person name="Singh A."/>
            <person name="Wilkins M.J."/>
            <person name="Karaoz U."/>
            <person name="Brodie E.L."/>
            <person name="Williams K.H."/>
            <person name="Hubbard S.S."/>
            <person name="Banfield J.F."/>
        </authorList>
    </citation>
    <scope>NUCLEOTIDE SEQUENCE [LARGE SCALE GENOMIC DNA]</scope>
</reference>
<evidence type="ECO:0000313" key="2">
    <source>
        <dbReference type="Proteomes" id="UP000179023"/>
    </source>
</evidence>
<name>A0A1G2KGA7_9BACT</name>
<organism evidence="1 2">
    <name type="scientific">Candidatus Sungbacteria bacterium RIFCSPHIGHO2_02_FULL_47_11</name>
    <dbReference type="NCBI Taxonomy" id="1802270"/>
    <lineage>
        <taxon>Bacteria</taxon>
        <taxon>Candidatus Sungiibacteriota</taxon>
    </lineage>
</organism>
<evidence type="ECO:0008006" key="3">
    <source>
        <dbReference type="Google" id="ProtNLM"/>
    </source>
</evidence>
<sequence length="108" mass="12761">MNMVSRDSYLWTQHSRMKMRQYRLTESRVKRIIRHPARVEEGILEGAIAAMQPAEGKKYSEIWTMYVLSKTKDKSKNIKIITAWRYPGKSPERDPIPAEILREIRSII</sequence>
<comment type="caution">
    <text evidence="1">The sequence shown here is derived from an EMBL/GenBank/DDBJ whole genome shotgun (WGS) entry which is preliminary data.</text>
</comment>
<dbReference type="STRING" id="1802270.A3C07_02635"/>
<proteinExistence type="predicted"/>
<gene>
    <name evidence="1" type="ORF">A3C07_02635</name>
</gene>
<dbReference type="AlphaFoldDB" id="A0A1G2KGA7"/>
<accession>A0A1G2KGA7</accession>
<protein>
    <recommendedName>
        <fullName evidence="3">DUF4258 domain-containing protein</fullName>
    </recommendedName>
</protein>
<dbReference type="Proteomes" id="UP000179023">
    <property type="component" value="Unassembled WGS sequence"/>
</dbReference>
<evidence type="ECO:0000313" key="1">
    <source>
        <dbReference type="EMBL" id="OGZ98482.1"/>
    </source>
</evidence>